<dbReference type="RefSeq" id="XP_001585885.1">
    <property type="nucleotide sequence ID" value="XM_001585835.1"/>
</dbReference>
<accession>A0A1D9PXL0</accession>
<dbReference type="VEuPathDB" id="FungiDB:sscle_02g021970"/>
<dbReference type="Proteomes" id="UP000177798">
    <property type="component" value="Chromosome 2"/>
</dbReference>
<evidence type="ECO:0000313" key="1">
    <source>
        <dbReference type="EMBL" id="APA07427.1"/>
    </source>
</evidence>
<proteinExistence type="predicted"/>
<organism evidence="1 2">
    <name type="scientific">Sclerotinia sclerotiorum (strain ATCC 18683 / 1980 / Ss-1)</name>
    <name type="common">White mold</name>
    <name type="synonym">Whetzelinia sclerotiorum</name>
    <dbReference type="NCBI Taxonomy" id="665079"/>
    <lineage>
        <taxon>Eukaryota</taxon>
        <taxon>Fungi</taxon>
        <taxon>Dikarya</taxon>
        <taxon>Ascomycota</taxon>
        <taxon>Pezizomycotina</taxon>
        <taxon>Leotiomycetes</taxon>
        <taxon>Helotiales</taxon>
        <taxon>Sclerotiniaceae</taxon>
        <taxon>Sclerotinia</taxon>
    </lineage>
</organism>
<gene>
    <name evidence="1" type="ORF">sscle_02g021970</name>
</gene>
<reference evidence="2" key="1">
    <citation type="journal article" date="2017" name="Genome Biol. Evol.">
        <title>The complete genome sequence of the phytopathogenic fungus Sclerotinia sclerotiorum reveals insights into the genome architecture of broad host range pathogens.</title>
        <authorList>
            <person name="Derbyshire M."/>
            <person name="Denton-Giles M."/>
            <person name="Hegedus D."/>
            <person name="Seifbarghy S."/>
            <person name="Rollins J."/>
            <person name="van Kan J."/>
            <person name="Seidl M.F."/>
            <person name="Faino L."/>
            <person name="Mbengue M."/>
            <person name="Navaud O."/>
            <person name="Raffaele S."/>
            <person name="Hammond-Kosack K."/>
            <person name="Heard S."/>
            <person name="Oliver R."/>
        </authorList>
    </citation>
    <scope>NUCLEOTIDE SEQUENCE [LARGE SCALE GENOMIC DNA]</scope>
    <source>
        <strain evidence="2">ATCC 18683 / 1980 / Ss-1</strain>
    </source>
</reference>
<sequence length="54" mass="5981">MTDLNVPNGKAASKNCEADDDYCGLLLQHHRGMTVRVMQGHKRRELVDGSQNAV</sequence>
<protein>
    <submittedName>
        <fullName evidence="1">Uncharacterized protein</fullName>
    </submittedName>
</protein>
<dbReference type="KEGG" id="ssl:SS1G_12977"/>
<evidence type="ECO:0000313" key="2">
    <source>
        <dbReference type="Proteomes" id="UP000177798"/>
    </source>
</evidence>
<dbReference type="AlphaFoldDB" id="A0A1D9PXL0"/>
<dbReference type="EMBL" id="CP017815">
    <property type="protein sequence ID" value="APA07427.1"/>
    <property type="molecule type" value="Genomic_DNA"/>
</dbReference>
<name>A0A1D9PXL0_SCLS1</name>